<feature type="compositionally biased region" description="Polar residues" evidence="1">
    <location>
        <begin position="150"/>
        <end position="170"/>
    </location>
</feature>
<evidence type="ECO:0000313" key="2">
    <source>
        <dbReference type="EMBL" id="CAB4818999.1"/>
    </source>
</evidence>
<protein>
    <submittedName>
        <fullName evidence="2">Unannotated protein</fullName>
    </submittedName>
</protein>
<proteinExistence type="predicted"/>
<dbReference type="EMBL" id="CAFAAV010000085">
    <property type="protein sequence ID" value="CAB4818999.1"/>
    <property type="molecule type" value="Genomic_DNA"/>
</dbReference>
<evidence type="ECO:0000256" key="1">
    <source>
        <dbReference type="SAM" id="MobiDB-lite"/>
    </source>
</evidence>
<dbReference type="AlphaFoldDB" id="A0A6J6ZBX0"/>
<reference evidence="2" key="1">
    <citation type="submission" date="2020-05" db="EMBL/GenBank/DDBJ databases">
        <authorList>
            <person name="Chiriac C."/>
            <person name="Salcher M."/>
            <person name="Ghai R."/>
            <person name="Kavagutti S V."/>
        </authorList>
    </citation>
    <scope>NUCLEOTIDE SEQUENCE</scope>
</reference>
<feature type="compositionally biased region" description="Polar residues" evidence="1">
    <location>
        <begin position="195"/>
        <end position="228"/>
    </location>
</feature>
<name>A0A6J6ZBX0_9ZZZZ</name>
<accession>A0A6J6ZBX0</accession>
<organism evidence="2">
    <name type="scientific">freshwater metagenome</name>
    <dbReference type="NCBI Taxonomy" id="449393"/>
    <lineage>
        <taxon>unclassified sequences</taxon>
        <taxon>metagenomes</taxon>
        <taxon>ecological metagenomes</taxon>
    </lineage>
</organism>
<gene>
    <name evidence="2" type="ORF">UFOPK3099_01273</name>
</gene>
<feature type="region of interest" description="Disordered" evidence="1">
    <location>
        <begin position="56"/>
        <end position="80"/>
    </location>
</feature>
<feature type="region of interest" description="Disordered" evidence="1">
    <location>
        <begin position="150"/>
        <end position="228"/>
    </location>
</feature>
<sequence length="251" mass="25743">MMHASGRSDSLASPTMCASRGCSGRANIRRPLSVMRPSVSTAPNRLRSSPACCRLRAGGGSAQRSSSTGVPQAANSKASPARSTWVISGSRCARRVPCSSLLQSRYAAPGSTRPARPARWSAEARLMATVVSLVIPVRWSTLGTLACPLSTTTRTPSTVSDDSAMSVASTTRRRPAGDGASARSCSAGESAPANGYTSTIGGTVPSSIPSTRRISGNPGRNTSRSPVCSRNARCTSAAVASATRSFLPIGA</sequence>